<evidence type="ECO:0000313" key="1">
    <source>
        <dbReference type="EMBL" id="RDX46166.1"/>
    </source>
</evidence>
<proteinExistence type="predicted"/>
<feature type="non-terminal residue" evidence="1">
    <location>
        <position position="77"/>
    </location>
</feature>
<gene>
    <name evidence="1" type="ORF">OH76DRAFT_1314980</name>
</gene>
<sequence>HIMYVAQQRLDGYNEAVRHAEKRKKAFDKRVIQSKAGSVMFKVDSLVQVYRSDLDYTFRTERKLLPKWSRPHRVVKR</sequence>
<dbReference type="Proteomes" id="UP000256964">
    <property type="component" value="Unassembled WGS sequence"/>
</dbReference>
<reference evidence="1 2" key="1">
    <citation type="journal article" date="2018" name="Biotechnol. Biofuels">
        <title>Integrative visual omics of the white-rot fungus Polyporus brumalis exposes the biotechnological potential of its oxidative enzymes for delignifying raw plant biomass.</title>
        <authorList>
            <person name="Miyauchi S."/>
            <person name="Rancon A."/>
            <person name="Drula E."/>
            <person name="Hage H."/>
            <person name="Chaduli D."/>
            <person name="Favel A."/>
            <person name="Grisel S."/>
            <person name="Henrissat B."/>
            <person name="Herpoel-Gimbert I."/>
            <person name="Ruiz-Duenas F.J."/>
            <person name="Chevret D."/>
            <person name="Hainaut M."/>
            <person name="Lin J."/>
            <person name="Wang M."/>
            <person name="Pangilinan J."/>
            <person name="Lipzen A."/>
            <person name="Lesage-Meessen L."/>
            <person name="Navarro D."/>
            <person name="Riley R."/>
            <person name="Grigoriev I.V."/>
            <person name="Zhou S."/>
            <person name="Raouche S."/>
            <person name="Rosso M.N."/>
        </authorList>
    </citation>
    <scope>NUCLEOTIDE SEQUENCE [LARGE SCALE GENOMIC DNA]</scope>
    <source>
        <strain evidence="1 2">BRFM 1820</strain>
    </source>
</reference>
<dbReference type="AlphaFoldDB" id="A0A371D0U8"/>
<accession>A0A371D0U8</accession>
<dbReference type="EMBL" id="KZ857430">
    <property type="protein sequence ID" value="RDX46166.1"/>
    <property type="molecule type" value="Genomic_DNA"/>
</dbReference>
<name>A0A371D0U8_9APHY</name>
<evidence type="ECO:0000313" key="2">
    <source>
        <dbReference type="Proteomes" id="UP000256964"/>
    </source>
</evidence>
<protein>
    <submittedName>
        <fullName evidence="1">Uncharacterized protein</fullName>
    </submittedName>
</protein>
<feature type="non-terminal residue" evidence="1">
    <location>
        <position position="1"/>
    </location>
</feature>
<keyword evidence="2" id="KW-1185">Reference proteome</keyword>
<dbReference type="OrthoDB" id="3237746at2759"/>
<organism evidence="1 2">
    <name type="scientific">Lentinus brumalis</name>
    <dbReference type="NCBI Taxonomy" id="2498619"/>
    <lineage>
        <taxon>Eukaryota</taxon>
        <taxon>Fungi</taxon>
        <taxon>Dikarya</taxon>
        <taxon>Basidiomycota</taxon>
        <taxon>Agaricomycotina</taxon>
        <taxon>Agaricomycetes</taxon>
        <taxon>Polyporales</taxon>
        <taxon>Polyporaceae</taxon>
        <taxon>Lentinus</taxon>
    </lineage>
</organism>